<dbReference type="AlphaFoldDB" id="A0A098G7J9"/>
<dbReference type="PANTHER" id="PTHR42976">
    <property type="entry name" value="BIFUNCTIONAL CHITINASE/LYSOZYME-RELATED"/>
    <property type="match status" value="1"/>
</dbReference>
<reference evidence="4" key="1">
    <citation type="submission" date="2014-09" db="EMBL/GenBank/DDBJ databases">
        <authorList>
            <person name="Gomez-Valero L."/>
        </authorList>
    </citation>
    <scope>NUCLEOTIDE SEQUENCE [LARGE SCALE GENOMIC DNA]</scope>
    <source>
        <strain evidence="4">ATCC700992</strain>
    </source>
</reference>
<evidence type="ECO:0000313" key="3">
    <source>
        <dbReference type="EMBL" id="CEG58432.1"/>
    </source>
</evidence>
<sequence>MKCFKILSIFNGLLLSSNVAASTLPTTLFSPYVDLTLSTHWDPQTQDMEPMDLVTPAQTQEIKSYHLAFITDSGNCQPAWGGQENYSIARQWGKRQTDLLAKNGVQLTVSFGGASNNDISHYCDVNQLVDTFNKVIDIYHADTLDFDIENGTANVPKLIQALQVVQQQNKKIKLSFTLPVMPEGLTWDGKEVVTNASKAGLNFNVNIMAMDYGPAYTGDMGEYAIQAATNLQQFLQEIYPDKKPLDLWKLVEVTPMIGVNDVNVEQFTLNNADQLKQFAEKNQLGGLSLWSLTRDKPCADKWASPVCSGNNLQTKEYEFVMHLR</sequence>
<accession>A0A098G7J9</accession>
<dbReference type="CDD" id="cd06543">
    <property type="entry name" value="GH18_PF-ChiA-like"/>
    <property type="match status" value="1"/>
</dbReference>
<dbReference type="InterPro" id="IPR001223">
    <property type="entry name" value="Glyco_hydro18_cat"/>
</dbReference>
<organism evidence="3 4">
    <name type="scientific">Legionella fallonii LLAP-10</name>
    <dbReference type="NCBI Taxonomy" id="1212491"/>
    <lineage>
        <taxon>Bacteria</taxon>
        <taxon>Pseudomonadati</taxon>
        <taxon>Pseudomonadota</taxon>
        <taxon>Gammaproteobacteria</taxon>
        <taxon>Legionellales</taxon>
        <taxon>Legionellaceae</taxon>
        <taxon>Legionella</taxon>
    </lineage>
</organism>
<keyword evidence="4" id="KW-1185">Reference proteome</keyword>
<protein>
    <recommendedName>
        <fullName evidence="2">GH18 domain-containing protein</fullName>
    </recommendedName>
</protein>
<feature type="chain" id="PRO_5001942220" description="GH18 domain-containing protein" evidence="1">
    <location>
        <begin position="22"/>
        <end position="324"/>
    </location>
</feature>
<feature type="domain" description="GH18" evidence="2">
    <location>
        <begin position="95"/>
        <end position="216"/>
    </location>
</feature>
<evidence type="ECO:0000313" key="4">
    <source>
        <dbReference type="Proteomes" id="UP000032430"/>
    </source>
</evidence>
<dbReference type="EMBL" id="LN614827">
    <property type="protein sequence ID" value="CEG58432.1"/>
    <property type="molecule type" value="Genomic_DNA"/>
</dbReference>
<dbReference type="Pfam" id="PF00704">
    <property type="entry name" value="Glyco_hydro_18"/>
    <property type="match status" value="1"/>
</dbReference>
<dbReference type="PANTHER" id="PTHR42976:SF1">
    <property type="entry name" value="GH18 DOMAIN-CONTAINING PROTEIN-RELATED"/>
    <property type="match status" value="1"/>
</dbReference>
<dbReference type="HOGENOM" id="CLU_019399_0_0_6"/>
<dbReference type="KEGG" id="lfa:LFA_3089"/>
<proteinExistence type="predicted"/>
<dbReference type="RefSeq" id="WP_045096747.1">
    <property type="nucleotide sequence ID" value="NZ_LN614827.1"/>
</dbReference>
<dbReference type="OrthoDB" id="6018988at2"/>
<evidence type="ECO:0000256" key="1">
    <source>
        <dbReference type="SAM" id="SignalP"/>
    </source>
</evidence>
<dbReference type="InterPro" id="IPR052750">
    <property type="entry name" value="GH18_Chitinase"/>
</dbReference>
<evidence type="ECO:0000259" key="2">
    <source>
        <dbReference type="Pfam" id="PF00704"/>
    </source>
</evidence>
<feature type="signal peptide" evidence="1">
    <location>
        <begin position="1"/>
        <end position="21"/>
    </location>
</feature>
<dbReference type="Proteomes" id="UP000032430">
    <property type="component" value="Chromosome I"/>
</dbReference>
<dbReference type="GO" id="GO:0005975">
    <property type="term" value="P:carbohydrate metabolic process"/>
    <property type="evidence" value="ECO:0007669"/>
    <property type="project" value="InterPro"/>
</dbReference>
<dbReference type="Gene3D" id="3.20.20.80">
    <property type="entry name" value="Glycosidases"/>
    <property type="match status" value="1"/>
</dbReference>
<keyword evidence="1" id="KW-0732">Signal</keyword>
<dbReference type="SUPFAM" id="SSF51445">
    <property type="entry name" value="(Trans)glycosidases"/>
    <property type="match status" value="1"/>
</dbReference>
<dbReference type="STRING" id="1212491.LFA_3089"/>
<gene>
    <name evidence="3" type="ORF">LFA_3089</name>
</gene>
<dbReference type="InterPro" id="IPR017853">
    <property type="entry name" value="GH"/>
</dbReference>
<name>A0A098G7J9_9GAMM</name>